<feature type="transmembrane region" description="Helical" evidence="9">
    <location>
        <begin position="113"/>
        <end position="133"/>
    </location>
</feature>
<feature type="transmembrane region" description="Helical" evidence="9">
    <location>
        <begin position="361"/>
        <end position="386"/>
    </location>
</feature>
<dbReference type="Ensembl" id="ENSCCET00000018044.1">
    <property type="protein sequence ID" value="ENSCCEP00000011548.1"/>
    <property type="gene ID" value="ENSCCEG00000011272.1"/>
</dbReference>
<evidence type="ECO:0000256" key="1">
    <source>
        <dbReference type="ARBA" id="ARBA00004141"/>
    </source>
</evidence>
<dbReference type="GO" id="GO:0005886">
    <property type="term" value="C:plasma membrane"/>
    <property type="evidence" value="ECO:0007669"/>
    <property type="project" value="TreeGrafter"/>
</dbReference>
<keyword evidence="6" id="KW-0915">Sodium</keyword>
<evidence type="ECO:0000256" key="9">
    <source>
        <dbReference type="SAM" id="Phobius"/>
    </source>
</evidence>
<feature type="disulfide bond" evidence="7">
    <location>
        <begin position="198"/>
        <end position="207"/>
    </location>
</feature>
<keyword evidence="5 9" id="KW-0472">Membrane</keyword>
<evidence type="ECO:0000256" key="6">
    <source>
        <dbReference type="PIRSR" id="PIRSR600175-1"/>
    </source>
</evidence>
<dbReference type="PROSITE" id="PS00754">
    <property type="entry name" value="NA_NEUROTRAN_SYMP_2"/>
    <property type="match status" value="1"/>
</dbReference>
<dbReference type="InterPro" id="IPR037272">
    <property type="entry name" value="SNS_sf"/>
</dbReference>
<feature type="binding site" evidence="6">
    <location>
        <position position="435"/>
    </location>
    <ligand>
        <name>Na(+)</name>
        <dbReference type="ChEBI" id="CHEBI:29101"/>
        <label>1</label>
    </ligand>
</feature>
<feature type="binding site" evidence="6">
    <location>
        <position position="436"/>
    </location>
    <ligand>
        <name>Na(+)</name>
        <dbReference type="ChEBI" id="CHEBI:29101"/>
        <label>1</label>
    </ligand>
</feature>
<evidence type="ECO:0000256" key="8">
    <source>
        <dbReference type="RuleBase" id="RU003732"/>
    </source>
</evidence>
<evidence type="ECO:0000256" key="2">
    <source>
        <dbReference type="ARBA" id="ARBA00022448"/>
    </source>
</evidence>
<evidence type="ECO:0000256" key="7">
    <source>
        <dbReference type="PIRSR" id="PIRSR600175-2"/>
    </source>
</evidence>
<proteinExistence type="inferred from homology"/>
<evidence type="ECO:0000256" key="3">
    <source>
        <dbReference type="ARBA" id="ARBA00022692"/>
    </source>
</evidence>
<keyword evidence="4 9" id="KW-1133">Transmembrane helix</keyword>
<protein>
    <recommendedName>
        <fullName evidence="8">Transporter</fullName>
    </recommendedName>
</protein>
<gene>
    <name evidence="10" type="primary">SLC6A12</name>
</gene>
<keyword evidence="6" id="KW-0479">Metal-binding</keyword>
<feature type="transmembrane region" description="Helical" evidence="9">
    <location>
        <begin position="285"/>
        <end position="312"/>
    </location>
</feature>
<evidence type="ECO:0000313" key="11">
    <source>
        <dbReference type="Proteomes" id="UP000694410"/>
    </source>
</evidence>
<reference evidence="10" key="1">
    <citation type="submission" date="2025-08" db="UniProtKB">
        <authorList>
            <consortium name="Ensembl"/>
        </authorList>
    </citation>
    <scope>IDENTIFICATION</scope>
</reference>
<dbReference type="PANTHER" id="PTHR11616">
    <property type="entry name" value="SODIUM/CHLORIDE DEPENDENT TRANSPORTER"/>
    <property type="match status" value="1"/>
</dbReference>
<dbReference type="Pfam" id="PF00209">
    <property type="entry name" value="SNF"/>
    <property type="match status" value="1"/>
</dbReference>
<keyword evidence="11" id="KW-1185">Reference proteome</keyword>
<dbReference type="PRINTS" id="PR00176">
    <property type="entry name" value="NANEUSMPORT"/>
</dbReference>
<accession>A0A8C0US22</accession>
<dbReference type="GO" id="GO:0046872">
    <property type="term" value="F:metal ion binding"/>
    <property type="evidence" value="ECO:0007669"/>
    <property type="project" value="UniProtKB-KW"/>
</dbReference>
<feature type="binding site" evidence="6">
    <location>
        <position position="432"/>
    </location>
    <ligand>
        <name>Na(+)</name>
        <dbReference type="ChEBI" id="CHEBI:29101"/>
        <label>1</label>
    </ligand>
</feature>
<reference evidence="10" key="2">
    <citation type="submission" date="2025-09" db="UniProtKB">
        <authorList>
            <consortium name="Ensembl"/>
        </authorList>
    </citation>
    <scope>IDENTIFICATION</scope>
</reference>
<dbReference type="InterPro" id="IPR000175">
    <property type="entry name" value="Na/ntran_symport"/>
</dbReference>
<keyword evidence="8" id="KW-0769">Symport</keyword>
<feature type="binding site" evidence="6">
    <location>
        <position position="99"/>
    </location>
    <ligand>
        <name>Na(+)</name>
        <dbReference type="ChEBI" id="CHEBI:29101"/>
        <label>1</label>
    </ligand>
</feature>
<keyword evidence="7" id="KW-1015">Disulfide bond</keyword>
<feature type="transmembrane region" description="Helical" evidence="9">
    <location>
        <begin position="579"/>
        <end position="600"/>
    </location>
</feature>
<feature type="binding site" evidence="6">
    <location>
        <position position="335"/>
    </location>
    <ligand>
        <name>Na(+)</name>
        <dbReference type="ChEBI" id="CHEBI:29101"/>
        <label>1</label>
    </ligand>
</feature>
<keyword evidence="2 8" id="KW-0813">Transport</keyword>
<dbReference type="AlphaFoldDB" id="A0A8C0US22"/>
<organism evidence="10 11">
    <name type="scientific">Cyanistes caeruleus</name>
    <name type="common">Eurasian blue tit</name>
    <name type="synonym">Parus caeruleus</name>
    <dbReference type="NCBI Taxonomy" id="156563"/>
    <lineage>
        <taxon>Eukaryota</taxon>
        <taxon>Metazoa</taxon>
        <taxon>Chordata</taxon>
        <taxon>Craniata</taxon>
        <taxon>Vertebrata</taxon>
        <taxon>Euteleostomi</taxon>
        <taxon>Archelosauria</taxon>
        <taxon>Archosauria</taxon>
        <taxon>Dinosauria</taxon>
        <taxon>Saurischia</taxon>
        <taxon>Theropoda</taxon>
        <taxon>Coelurosauria</taxon>
        <taxon>Aves</taxon>
        <taxon>Neognathae</taxon>
        <taxon>Neoaves</taxon>
        <taxon>Telluraves</taxon>
        <taxon>Australaves</taxon>
        <taxon>Passeriformes</taxon>
        <taxon>Paridae</taxon>
        <taxon>Cyanistes</taxon>
    </lineage>
</organism>
<dbReference type="Proteomes" id="UP000694410">
    <property type="component" value="Unplaced"/>
</dbReference>
<comment type="subcellular location">
    <subcellularLocation>
        <location evidence="1">Membrane</location>
        <topology evidence="1">Multi-pass membrane protein</topology>
    </subcellularLocation>
</comment>
<feature type="transmembrane region" description="Helical" evidence="9">
    <location>
        <begin position="464"/>
        <end position="489"/>
    </location>
</feature>
<feature type="transmembrane region" description="Helical" evidence="9">
    <location>
        <begin position="495"/>
        <end position="519"/>
    </location>
</feature>
<feature type="transmembrane region" description="Helical" evidence="9">
    <location>
        <begin position="172"/>
        <end position="196"/>
    </location>
</feature>
<keyword evidence="3 8" id="KW-0812">Transmembrane</keyword>
<feature type="binding site" evidence="6">
    <location>
        <position position="367"/>
    </location>
    <ligand>
        <name>Na(+)</name>
        <dbReference type="ChEBI" id="CHEBI:29101"/>
        <label>1</label>
    </ligand>
</feature>
<dbReference type="PROSITE" id="PS50267">
    <property type="entry name" value="NA_NEUROTRAN_SYMP_3"/>
    <property type="match status" value="1"/>
</dbReference>
<evidence type="ECO:0000313" key="10">
    <source>
        <dbReference type="Ensembl" id="ENSCCEP00000011548.1"/>
    </source>
</evidence>
<sequence length="655" mass="73778">MWVGRSLGLHHGRISPLHTLNRQHLWVLPSPLRRRRPQGGMDYRVPGAVSNGEMVPTPPGMEKEKEEEEKEEQTLERGQWNNKLEYVLSVAGEIIGLGNVWRFPYLCYKNGGGAFFIPYLIFLFTCGIPLFLLETALGQYTSQGGVTAWRKICPLFEGIGYASQVIVGYLNIYYIIILSWALFYLFSSFTSVLPWASCGNSWNSDLCMDILNRSSLDNRTLPVNATSSMIEFWERRVLGLTDGIDKLGTVRWELALCLLLAWIICYFCIWKGVKSTGKVVYFTATFPYVMLLILLVRGVMLPGAAEGIIFYLKPDISRLTDPQVWMDAGTQILFSYAICEGCLTALGSYNKYTNNCYRDCILLCSLNSATSFVAGFAIFSVLGFMAREQGVPISQVAESGPGLAFIAYPTAVTMMPVSQLWSCLFFLMLIFLGLDSQFVCVESLVTAIIDMFPGVFRKKGRRELLILAIAVMCYLLGLLLVTEGGMYIFQLFDYYAASGTCLLFVAVFEVICIGWVYGADRFYDNIEDMIGFRPWPLIKICWLVFTPGLCLGVFLFSLIKYTPLKYNNSYEYPPWGYMLGWLMALSSMVCIPLYAIFILLKTKGPLKQRLMQLLSPAQDLPQPGRKRMGPAAVSPEGWSPPVQEVLSITERETHF</sequence>
<evidence type="ECO:0000256" key="5">
    <source>
        <dbReference type="ARBA" id="ARBA00023136"/>
    </source>
</evidence>
<evidence type="ECO:0000256" key="4">
    <source>
        <dbReference type="ARBA" id="ARBA00022989"/>
    </source>
</evidence>
<name>A0A8C0US22_CYACU</name>
<comment type="similarity">
    <text evidence="8">Belongs to the sodium:neurotransmitter symporter (SNF) (TC 2.A.22) family.</text>
</comment>
<dbReference type="CDD" id="cd11511">
    <property type="entry name" value="SLC6sbd_BGT1"/>
    <property type="match status" value="1"/>
</dbReference>
<feature type="transmembrane region" description="Helical" evidence="9">
    <location>
        <begin position="332"/>
        <end position="349"/>
    </location>
</feature>
<dbReference type="PANTHER" id="PTHR11616:SF118">
    <property type="entry name" value="SODIUM- AND CHLORIDE-DEPENDENT BETAINE TRANSPORTER"/>
    <property type="match status" value="1"/>
</dbReference>
<feature type="transmembrane region" description="Helical" evidence="9">
    <location>
        <begin position="540"/>
        <end position="559"/>
    </location>
</feature>
<dbReference type="SUPFAM" id="SSF161070">
    <property type="entry name" value="SNF-like"/>
    <property type="match status" value="1"/>
</dbReference>
<dbReference type="GO" id="GO:0005332">
    <property type="term" value="F:gamma-aminobutyric acid:sodium:chloride symporter activity"/>
    <property type="evidence" value="ECO:0007669"/>
    <property type="project" value="TreeGrafter"/>
</dbReference>
<feature type="binding site" evidence="6">
    <location>
        <position position="92"/>
    </location>
    <ligand>
        <name>Na(+)</name>
        <dbReference type="ChEBI" id="CHEBI:29101"/>
        <label>1</label>
    </ligand>
</feature>
<dbReference type="PROSITE" id="PS00610">
    <property type="entry name" value="NA_NEUROTRAN_SYMP_1"/>
    <property type="match status" value="1"/>
</dbReference>
<dbReference type="GO" id="GO:0042995">
    <property type="term" value="C:cell projection"/>
    <property type="evidence" value="ECO:0007669"/>
    <property type="project" value="TreeGrafter"/>
</dbReference>
<feature type="transmembrane region" description="Helical" evidence="9">
    <location>
        <begin position="252"/>
        <end position="273"/>
    </location>
</feature>